<dbReference type="Pfam" id="PF00732">
    <property type="entry name" value="GMC_oxred_N"/>
    <property type="match status" value="1"/>
</dbReference>
<proteinExistence type="inferred from homology"/>
<comment type="cofactor">
    <cofactor evidence="1 5">
        <name>FAD</name>
        <dbReference type="ChEBI" id="CHEBI:57692"/>
    </cofactor>
</comment>
<evidence type="ECO:0000259" key="7">
    <source>
        <dbReference type="PROSITE" id="PS00623"/>
    </source>
</evidence>
<dbReference type="PANTHER" id="PTHR11552">
    <property type="entry name" value="GLUCOSE-METHANOL-CHOLINE GMC OXIDOREDUCTASE"/>
    <property type="match status" value="1"/>
</dbReference>
<evidence type="ECO:0000313" key="10">
    <source>
        <dbReference type="Proteomes" id="UP000029736"/>
    </source>
</evidence>
<dbReference type="NCBIfam" id="NF002550">
    <property type="entry name" value="PRK02106.1"/>
    <property type="match status" value="1"/>
</dbReference>
<dbReference type="InterPro" id="IPR000172">
    <property type="entry name" value="GMC_OxRdtase_N"/>
</dbReference>
<dbReference type="InterPro" id="IPR012132">
    <property type="entry name" value="GMC_OxRdtase"/>
</dbReference>
<dbReference type="Gene3D" id="3.30.560.10">
    <property type="entry name" value="Glucose Oxidase, domain 3"/>
    <property type="match status" value="1"/>
</dbReference>
<dbReference type="EMBL" id="JPOS01000038">
    <property type="protein sequence ID" value="KGE87200.1"/>
    <property type="molecule type" value="Genomic_DNA"/>
</dbReference>
<dbReference type="RefSeq" id="WP_044222682.1">
    <property type="nucleotide sequence ID" value="NZ_JBKAGJ010000021.1"/>
</dbReference>
<keyword evidence="10" id="KW-1185">Reference proteome</keyword>
<evidence type="ECO:0000313" key="9">
    <source>
        <dbReference type="EMBL" id="KGE87200.1"/>
    </source>
</evidence>
<dbReference type="OrthoDB" id="9785276at2"/>
<dbReference type="GO" id="GO:0016614">
    <property type="term" value="F:oxidoreductase activity, acting on CH-OH group of donors"/>
    <property type="evidence" value="ECO:0007669"/>
    <property type="project" value="InterPro"/>
</dbReference>
<dbReference type="InterPro" id="IPR036188">
    <property type="entry name" value="FAD/NAD-bd_sf"/>
</dbReference>
<sequence length="530" mass="59314">MTFDYIIVGAGSSGCLLANRLSAQSNHRILLLEAGGEDSDKSIHIPLAFSKLFRSAFDWNDDSAPQVHMNNRRMYQPRGKVLGGSSSINAMIYIRGHRADYDQWAALGNNGWSYEDVLPYFRRFEQNLEFDDAYHGTSGELTVSRGRHHHRLSKLLLQAAAEAGYPLNSDFNGTVQEGFGFYQVTQRAGQRCSAAKAFLEPVRHRSNLTVATTATAHRILWEGKKAVGLEYEQDHQPIKAYAKREVILCAGSFNSPQLLMLSGVGPGEELQKQGIEVVHHLPGVGQNLQDHLLAGCVYHTHLKNTLDSAERFPWSVRYLLQYLLWKKGVLSSNVAECGGFLRSQPELQAPDLQWHFSPGYFLRHGFDNPKTGNGLGLGMTLIYPHSRGKVQLKTPDPKDRPDIDPNYLADERDIQTLVRGYRITERIMAQPAFAPYLRSRFMPPPEVETEPAVVEYLRGWAQSLYHPVGTCKMGQDEMSVVDEHLAVRGIRNLRVADASIMPVIVRGNTNAPAMMIAEKAADMIQKAITF</sequence>
<accession>A0A098S4X6</accession>
<gene>
    <name evidence="9" type="ORF">IX84_16245</name>
</gene>
<keyword evidence="4 5" id="KW-0274">FAD</keyword>
<dbReference type="Pfam" id="PF05199">
    <property type="entry name" value="GMC_oxred_C"/>
    <property type="match status" value="1"/>
</dbReference>
<dbReference type="PIRSF" id="PIRSF000137">
    <property type="entry name" value="Alcohol_oxidase"/>
    <property type="match status" value="1"/>
</dbReference>
<dbReference type="InterPro" id="IPR007867">
    <property type="entry name" value="GMC_OxRtase_C"/>
</dbReference>
<organism evidence="9 10">
    <name type="scientific">Phaeodactylibacter xiamenensis</name>
    <dbReference type="NCBI Taxonomy" id="1524460"/>
    <lineage>
        <taxon>Bacteria</taxon>
        <taxon>Pseudomonadati</taxon>
        <taxon>Bacteroidota</taxon>
        <taxon>Saprospiria</taxon>
        <taxon>Saprospirales</taxon>
        <taxon>Haliscomenobacteraceae</taxon>
        <taxon>Phaeodactylibacter</taxon>
    </lineage>
</organism>
<dbReference type="PROSITE" id="PS00624">
    <property type="entry name" value="GMC_OXRED_2"/>
    <property type="match status" value="1"/>
</dbReference>
<evidence type="ECO:0000256" key="5">
    <source>
        <dbReference type="PIRSR" id="PIRSR000137-2"/>
    </source>
</evidence>
<dbReference type="SUPFAM" id="SSF54373">
    <property type="entry name" value="FAD-linked reductases, C-terminal domain"/>
    <property type="match status" value="1"/>
</dbReference>
<dbReference type="Proteomes" id="UP000029736">
    <property type="component" value="Unassembled WGS sequence"/>
</dbReference>
<dbReference type="SUPFAM" id="SSF51905">
    <property type="entry name" value="FAD/NAD(P)-binding domain"/>
    <property type="match status" value="1"/>
</dbReference>
<evidence type="ECO:0000256" key="6">
    <source>
        <dbReference type="RuleBase" id="RU003968"/>
    </source>
</evidence>
<feature type="binding site" evidence="5">
    <location>
        <position position="81"/>
    </location>
    <ligand>
        <name>FAD</name>
        <dbReference type="ChEBI" id="CHEBI:57692"/>
    </ligand>
</feature>
<comment type="similarity">
    <text evidence="2 6">Belongs to the GMC oxidoreductase family.</text>
</comment>
<dbReference type="AlphaFoldDB" id="A0A098S4X6"/>
<dbReference type="PANTHER" id="PTHR11552:SF147">
    <property type="entry name" value="CHOLINE DEHYDROGENASE, MITOCHONDRIAL"/>
    <property type="match status" value="1"/>
</dbReference>
<feature type="domain" description="Glucose-methanol-choline oxidoreductase N-terminal" evidence="7">
    <location>
        <begin position="79"/>
        <end position="102"/>
    </location>
</feature>
<protein>
    <submittedName>
        <fullName evidence="9">Choline dehydrogenase</fullName>
    </submittedName>
</protein>
<dbReference type="PROSITE" id="PS00623">
    <property type="entry name" value="GMC_OXRED_1"/>
    <property type="match status" value="1"/>
</dbReference>
<evidence type="ECO:0000256" key="4">
    <source>
        <dbReference type="ARBA" id="ARBA00022827"/>
    </source>
</evidence>
<dbReference type="STRING" id="1524460.IX84_16245"/>
<evidence type="ECO:0000256" key="1">
    <source>
        <dbReference type="ARBA" id="ARBA00001974"/>
    </source>
</evidence>
<reference evidence="9 10" key="1">
    <citation type="journal article" date="2014" name="Int. J. Syst. Evol. Microbiol.">
        <title>Phaeodactylibacter xiamenensis gen. nov., sp. nov., a member of the family Saprospiraceae isolated from the marine alga Phaeodactylum tricornutum.</title>
        <authorList>
            <person name="Chen Z.Jr."/>
            <person name="Lei X."/>
            <person name="Lai Q."/>
            <person name="Li Y."/>
            <person name="Zhang B."/>
            <person name="Zhang J."/>
            <person name="Zhang H."/>
            <person name="Yang L."/>
            <person name="Zheng W."/>
            <person name="Tian Y."/>
            <person name="Yu Z."/>
            <person name="Xu H.Jr."/>
            <person name="Zheng T."/>
        </authorList>
    </citation>
    <scope>NUCLEOTIDE SEQUENCE [LARGE SCALE GENOMIC DNA]</scope>
    <source>
        <strain evidence="9 10">KD52</strain>
    </source>
</reference>
<dbReference type="GO" id="GO:0050660">
    <property type="term" value="F:flavin adenine dinucleotide binding"/>
    <property type="evidence" value="ECO:0007669"/>
    <property type="project" value="InterPro"/>
</dbReference>
<evidence type="ECO:0000259" key="8">
    <source>
        <dbReference type="PROSITE" id="PS00624"/>
    </source>
</evidence>
<evidence type="ECO:0000256" key="2">
    <source>
        <dbReference type="ARBA" id="ARBA00010790"/>
    </source>
</evidence>
<comment type="caution">
    <text evidence="9">The sequence shown here is derived from an EMBL/GenBank/DDBJ whole genome shotgun (WGS) entry which is preliminary data.</text>
</comment>
<feature type="domain" description="Glucose-methanol-choline oxidoreductase N-terminal" evidence="8">
    <location>
        <begin position="251"/>
        <end position="265"/>
    </location>
</feature>
<dbReference type="Gene3D" id="3.50.50.60">
    <property type="entry name" value="FAD/NAD(P)-binding domain"/>
    <property type="match status" value="1"/>
</dbReference>
<keyword evidence="3 6" id="KW-0285">Flavoprotein</keyword>
<name>A0A098S4X6_9BACT</name>
<evidence type="ECO:0000256" key="3">
    <source>
        <dbReference type="ARBA" id="ARBA00022630"/>
    </source>
</evidence>